<proteinExistence type="inferred from homology"/>
<dbReference type="Gene3D" id="3.40.440.10">
    <property type="entry name" value="Adenylosuccinate Synthetase, subunit A, domain 1"/>
    <property type="match status" value="1"/>
</dbReference>
<dbReference type="NCBIfam" id="NF002223">
    <property type="entry name" value="PRK01117.1"/>
    <property type="match status" value="1"/>
</dbReference>
<dbReference type="AlphaFoldDB" id="F3ZYA9"/>
<name>F3ZYA9_MAHA5</name>
<feature type="binding site" evidence="8">
    <location>
        <begin position="40"/>
        <end position="42"/>
    </location>
    <ligand>
        <name>GTP</name>
        <dbReference type="ChEBI" id="CHEBI:37565"/>
    </ligand>
</feature>
<feature type="binding site" description="in other chain" evidence="8">
    <location>
        <begin position="13"/>
        <end position="16"/>
    </location>
    <ligand>
        <name>IMP</name>
        <dbReference type="ChEBI" id="CHEBI:58053"/>
        <note>ligand shared between dimeric partners</note>
    </ligand>
</feature>
<evidence type="ECO:0000256" key="10">
    <source>
        <dbReference type="RuleBase" id="RU000520"/>
    </source>
</evidence>
<evidence type="ECO:0000256" key="3">
    <source>
        <dbReference type="ARBA" id="ARBA00022723"/>
    </source>
</evidence>
<evidence type="ECO:0000256" key="9">
    <source>
        <dbReference type="PROSITE-ProRule" id="PRU10134"/>
    </source>
</evidence>
<dbReference type="Gene3D" id="1.10.300.10">
    <property type="entry name" value="Adenylosuccinate Synthetase, subunit A, domain 2"/>
    <property type="match status" value="1"/>
</dbReference>
<feature type="binding site" description="in other chain" evidence="8">
    <location>
        <position position="302"/>
    </location>
    <ligand>
        <name>IMP</name>
        <dbReference type="ChEBI" id="CHEBI:58053"/>
        <note>ligand shared between dimeric partners</note>
    </ligand>
</feature>
<evidence type="ECO:0000256" key="2">
    <source>
        <dbReference type="ARBA" id="ARBA00022598"/>
    </source>
</evidence>
<evidence type="ECO:0000313" key="11">
    <source>
        <dbReference type="EMBL" id="AEE95634.1"/>
    </source>
</evidence>
<dbReference type="eggNOG" id="COG0104">
    <property type="taxonomic scope" value="Bacteria"/>
</dbReference>
<evidence type="ECO:0000256" key="4">
    <source>
        <dbReference type="ARBA" id="ARBA00022741"/>
    </source>
</evidence>
<dbReference type="OrthoDB" id="9807553at2"/>
<dbReference type="CDD" id="cd03108">
    <property type="entry name" value="AdSS"/>
    <property type="match status" value="1"/>
</dbReference>
<evidence type="ECO:0000256" key="1">
    <source>
        <dbReference type="ARBA" id="ARBA00011738"/>
    </source>
</evidence>
<keyword evidence="4 8" id="KW-0547">Nucleotide-binding</keyword>
<dbReference type="GO" id="GO:0005737">
    <property type="term" value="C:cytoplasm"/>
    <property type="evidence" value="ECO:0007669"/>
    <property type="project" value="UniProtKB-SubCell"/>
</dbReference>
<sequence>MACMVIIGAQWGDEGKGKITDYMAARSDVVVRYQGGNNAGHTVETDAGQFKLHLVPSGIMYSDKICIIGNGLVIDPAALLEEMDYLAARGISLDNLLISDRAHIVFPYHKLLDSLSEKSRGADDIGTTLKGIGPCYTDKIARRGLRVCDMMDERVFADKLKIAIEEANLLIERVYNEQPVDYDKVLNEYLSYVERLKPHVADTSAILYDLIKSDKNVLFEGAQGTLLDIDMGTYPYVTSSHPISGGVCVGAGIGPTVIDSVLGVVKAYTTRVGKGPFPTELNDSMGDALREKGNEYGTTTGRPRRCGWFDAVIARYAVRVNGLTSLALTKLDTLGGFDKIKICVGYDKGGSMIKEFPASLEELAECMPLYQEVDGWKEDISDIKRYDDLPVNARRYVELIECLCDVKISMIAVGPKRQQTIVRQNIY</sequence>
<feature type="binding site" description="in other chain" evidence="8">
    <location>
        <begin position="38"/>
        <end position="41"/>
    </location>
    <ligand>
        <name>IMP</name>
        <dbReference type="ChEBI" id="CHEBI:58053"/>
        <note>ligand shared between dimeric partners</note>
    </ligand>
</feature>
<feature type="binding site" evidence="8">
    <location>
        <position position="304"/>
    </location>
    <ligand>
        <name>GTP</name>
        <dbReference type="ChEBI" id="CHEBI:37565"/>
    </ligand>
</feature>
<dbReference type="EMBL" id="CP002360">
    <property type="protein sequence ID" value="AEE95634.1"/>
    <property type="molecule type" value="Genomic_DNA"/>
</dbReference>
<evidence type="ECO:0000313" key="12">
    <source>
        <dbReference type="Proteomes" id="UP000008457"/>
    </source>
</evidence>
<comment type="cofactor">
    <cofactor evidence="8">
        <name>Mg(2+)</name>
        <dbReference type="ChEBI" id="CHEBI:18420"/>
    </cofactor>
    <text evidence="8">Binds 1 Mg(2+) ion per subunit.</text>
</comment>
<feature type="binding site" description="in other chain" evidence="8">
    <location>
        <position position="128"/>
    </location>
    <ligand>
        <name>IMP</name>
        <dbReference type="ChEBI" id="CHEBI:58053"/>
        <note>ligand shared between dimeric partners</note>
    </ligand>
</feature>
<feature type="binding site" description="in other chain" evidence="8">
    <location>
        <position position="238"/>
    </location>
    <ligand>
        <name>IMP</name>
        <dbReference type="ChEBI" id="CHEBI:58053"/>
        <note>ligand shared between dimeric partners</note>
    </ligand>
</feature>
<feature type="binding site" evidence="8">
    <location>
        <position position="40"/>
    </location>
    <ligand>
        <name>Mg(2+)</name>
        <dbReference type="ChEBI" id="CHEBI:18420"/>
    </ligand>
</feature>
<feature type="binding site" description="in other chain" evidence="8">
    <location>
        <position position="223"/>
    </location>
    <ligand>
        <name>IMP</name>
        <dbReference type="ChEBI" id="CHEBI:58053"/>
        <note>ligand shared between dimeric partners</note>
    </ligand>
</feature>
<dbReference type="InterPro" id="IPR042109">
    <property type="entry name" value="Adenylosuccinate_synth_dom1"/>
</dbReference>
<dbReference type="FunFam" id="3.90.170.10:FF:000001">
    <property type="entry name" value="Adenylosuccinate synthetase"/>
    <property type="match status" value="1"/>
</dbReference>
<comment type="catalytic activity">
    <reaction evidence="8 10">
        <text>IMP + L-aspartate + GTP = N(6)-(1,2-dicarboxyethyl)-AMP + GDP + phosphate + 2 H(+)</text>
        <dbReference type="Rhea" id="RHEA:15753"/>
        <dbReference type="ChEBI" id="CHEBI:15378"/>
        <dbReference type="ChEBI" id="CHEBI:29991"/>
        <dbReference type="ChEBI" id="CHEBI:37565"/>
        <dbReference type="ChEBI" id="CHEBI:43474"/>
        <dbReference type="ChEBI" id="CHEBI:57567"/>
        <dbReference type="ChEBI" id="CHEBI:58053"/>
        <dbReference type="ChEBI" id="CHEBI:58189"/>
        <dbReference type="EC" id="6.3.4.4"/>
    </reaction>
</comment>
<dbReference type="GO" id="GO:0000287">
    <property type="term" value="F:magnesium ion binding"/>
    <property type="evidence" value="ECO:0007669"/>
    <property type="project" value="UniProtKB-UniRule"/>
</dbReference>
<keyword evidence="12" id="KW-1185">Reference proteome</keyword>
<dbReference type="PROSITE" id="PS00513">
    <property type="entry name" value="ADENYLOSUCCIN_SYN_2"/>
    <property type="match status" value="1"/>
</dbReference>
<dbReference type="Proteomes" id="UP000008457">
    <property type="component" value="Chromosome"/>
</dbReference>
<dbReference type="EC" id="6.3.4.4" evidence="8 10"/>
<dbReference type="InterPro" id="IPR042110">
    <property type="entry name" value="Adenylosuccinate_synth_dom2"/>
</dbReference>
<dbReference type="HAMAP" id="MF_00011">
    <property type="entry name" value="Adenylosucc_synth"/>
    <property type="match status" value="1"/>
</dbReference>
<dbReference type="InterPro" id="IPR018220">
    <property type="entry name" value="Adenylosuccin_syn_GTP-bd"/>
</dbReference>
<keyword evidence="6 8" id="KW-0460">Magnesium</keyword>
<dbReference type="PROSITE" id="PS01266">
    <property type="entry name" value="ADENYLOSUCCIN_SYN_1"/>
    <property type="match status" value="1"/>
</dbReference>
<dbReference type="RefSeq" id="WP_013780067.1">
    <property type="nucleotide sequence ID" value="NC_015520.1"/>
</dbReference>
<dbReference type="InterPro" id="IPR033128">
    <property type="entry name" value="Adenylosuccin_syn_Lys_AS"/>
</dbReference>
<dbReference type="Pfam" id="PF00709">
    <property type="entry name" value="Adenylsucc_synt"/>
    <property type="match status" value="1"/>
</dbReference>
<feature type="active site" description="Proton donor" evidence="8">
    <location>
        <position position="41"/>
    </location>
</feature>
<dbReference type="STRING" id="697281.Mahau_0418"/>
<dbReference type="GO" id="GO:0046040">
    <property type="term" value="P:IMP metabolic process"/>
    <property type="evidence" value="ECO:0007669"/>
    <property type="project" value="TreeGrafter"/>
</dbReference>
<keyword evidence="7 8" id="KW-0342">GTP-binding</keyword>
<comment type="function">
    <text evidence="8">Plays an important role in the de novo pathway of purine nucleotide biosynthesis. Catalyzes the first committed step in the biosynthesis of AMP from IMP.</text>
</comment>
<evidence type="ECO:0000256" key="7">
    <source>
        <dbReference type="ARBA" id="ARBA00023134"/>
    </source>
</evidence>
<reference evidence="11 12" key="2">
    <citation type="journal article" date="2011" name="Stand. Genomic Sci.">
        <title>Complete genome sequence of Mahella australiensis type strain (50-1 BON).</title>
        <authorList>
            <person name="Sikorski J."/>
            <person name="Teshima H."/>
            <person name="Nolan M."/>
            <person name="Lucas S."/>
            <person name="Hammon N."/>
            <person name="Deshpande S."/>
            <person name="Cheng J.F."/>
            <person name="Pitluck S."/>
            <person name="Liolios K."/>
            <person name="Pagani I."/>
            <person name="Ivanova N."/>
            <person name="Huntemann M."/>
            <person name="Mavromatis K."/>
            <person name="Ovchinikova G."/>
            <person name="Pati A."/>
            <person name="Tapia R."/>
            <person name="Han C."/>
            <person name="Goodwin L."/>
            <person name="Chen A."/>
            <person name="Palaniappan K."/>
            <person name="Land M."/>
            <person name="Hauser L."/>
            <person name="Ngatchou-Djao O.D."/>
            <person name="Rohde M."/>
            <person name="Pukall R."/>
            <person name="Spring S."/>
            <person name="Abt B."/>
            <person name="Goker M."/>
            <person name="Detter J.C."/>
            <person name="Woyke T."/>
            <person name="Bristow J."/>
            <person name="Markowitz V."/>
            <person name="Hugenholtz P."/>
            <person name="Eisen J.A."/>
            <person name="Kyrpides N.C."/>
            <person name="Klenk H.P."/>
            <person name="Lapidus A."/>
        </authorList>
    </citation>
    <scope>NUCLEOTIDE SEQUENCE [LARGE SCALE GENOMIC DNA]</scope>
    <source>
        <strain evidence="12">DSM 15567 / CIP 107919 / 50-1 BON</strain>
    </source>
</reference>
<keyword evidence="8" id="KW-0963">Cytoplasm</keyword>
<feature type="active site" description="Proton acceptor" evidence="8">
    <location>
        <position position="13"/>
    </location>
</feature>
<dbReference type="SMART" id="SM00788">
    <property type="entry name" value="Adenylsucc_synt"/>
    <property type="match status" value="1"/>
</dbReference>
<dbReference type="InterPro" id="IPR001114">
    <property type="entry name" value="Adenylosuccinate_synthetase"/>
</dbReference>
<dbReference type="PANTHER" id="PTHR11846:SF0">
    <property type="entry name" value="ADENYLOSUCCINATE SYNTHETASE"/>
    <property type="match status" value="1"/>
</dbReference>
<dbReference type="Gene3D" id="3.90.170.10">
    <property type="entry name" value="Adenylosuccinate Synthetase, subunit A, domain 3"/>
    <property type="match status" value="1"/>
</dbReference>
<dbReference type="InterPro" id="IPR042111">
    <property type="entry name" value="Adenylosuccinate_synth_dom3"/>
</dbReference>
<reference evidence="12" key="1">
    <citation type="submission" date="2010-11" db="EMBL/GenBank/DDBJ databases">
        <title>The complete genome of Mahella australiensis DSM 15567.</title>
        <authorList>
            <consortium name="US DOE Joint Genome Institute (JGI-PGF)"/>
            <person name="Lucas S."/>
            <person name="Copeland A."/>
            <person name="Lapidus A."/>
            <person name="Bruce D."/>
            <person name="Goodwin L."/>
            <person name="Pitluck S."/>
            <person name="Kyrpides N."/>
            <person name="Mavromatis K."/>
            <person name="Pagani I."/>
            <person name="Ivanova N."/>
            <person name="Teshima H."/>
            <person name="Brettin T."/>
            <person name="Detter J.C."/>
            <person name="Han C."/>
            <person name="Tapia R."/>
            <person name="Land M."/>
            <person name="Hauser L."/>
            <person name="Markowitz V."/>
            <person name="Cheng J.-F."/>
            <person name="Hugenholtz P."/>
            <person name="Woyke T."/>
            <person name="Wu D."/>
            <person name="Spring S."/>
            <person name="Pukall R."/>
            <person name="Steenblock K."/>
            <person name="Schneider S."/>
            <person name="Klenk H.-P."/>
            <person name="Eisen J.A."/>
        </authorList>
    </citation>
    <scope>NUCLEOTIDE SEQUENCE [LARGE SCALE GENOMIC DNA]</scope>
    <source>
        <strain evidence="12">DSM 15567 / CIP 107919 / 50-1 BON</strain>
    </source>
</reference>
<dbReference type="GO" id="GO:0004019">
    <property type="term" value="F:adenylosuccinate synthase activity"/>
    <property type="evidence" value="ECO:0007669"/>
    <property type="project" value="UniProtKB-UniRule"/>
</dbReference>
<dbReference type="HOGENOM" id="CLU_029848_0_0_9"/>
<keyword evidence="5 8" id="KW-0658">Purine biosynthesis</keyword>
<dbReference type="InterPro" id="IPR027417">
    <property type="entry name" value="P-loop_NTPase"/>
</dbReference>
<accession>F3ZYA9</accession>
<feature type="binding site" evidence="8">
    <location>
        <begin position="12"/>
        <end position="18"/>
    </location>
    <ligand>
        <name>GTP</name>
        <dbReference type="ChEBI" id="CHEBI:37565"/>
    </ligand>
</feature>
<feature type="binding site" evidence="8">
    <location>
        <begin position="298"/>
        <end position="304"/>
    </location>
    <ligand>
        <name>substrate</name>
    </ligand>
</feature>
<organism evidence="11 12">
    <name type="scientific">Mahella australiensis (strain DSM 15567 / CIP 107919 / 50-1 BON)</name>
    <dbReference type="NCBI Taxonomy" id="697281"/>
    <lineage>
        <taxon>Bacteria</taxon>
        <taxon>Bacillati</taxon>
        <taxon>Bacillota</taxon>
        <taxon>Clostridia</taxon>
        <taxon>Thermoanaerobacterales</taxon>
        <taxon>Thermoanaerobacterales Family IV. Incertae Sedis</taxon>
        <taxon>Mahella</taxon>
    </lineage>
</organism>
<evidence type="ECO:0000256" key="8">
    <source>
        <dbReference type="HAMAP-Rule" id="MF_00011"/>
    </source>
</evidence>
<comment type="subunit">
    <text evidence="1 8">Homodimer.</text>
</comment>
<dbReference type="NCBIfam" id="TIGR00184">
    <property type="entry name" value="purA"/>
    <property type="match status" value="1"/>
</dbReference>
<feature type="active site" evidence="9">
    <location>
        <position position="139"/>
    </location>
</feature>
<dbReference type="KEGG" id="mas:Mahau_0418"/>
<gene>
    <name evidence="8" type="primary">purA</name>
    <name evidence="11" type="ordered locus">Mahau_0418</name>
</gene>
<keyword evidence="3 8" id="KW-0479">Metal-binding</keyword>
<comment type="similarity">
    <text evidence="8 10">Belongs to the adenylosuccinate synthetase family.</text>
</comment>
<feature type="binding site" evidence="8">
    <location>
        <position position="142"/>
    </location>
    <ligand>
        <name>IMP</name>
        <dbReference type="ChEBI" id="CHEBI:58053"/>
        <note>ligand shared between dimeric partners</note>
    </ligand>
</feature>
<keyword evidence="2 8" id="KW-0436">Ligase</keyword>
<evidence type="ECO:0000256" key="5">
    <source>
        <dbReference type="ARBA" id="ARBA00022755"/>
    </source>
</evidence>
<dbReference type="GO" id="GO:0005525">
    <property type="term" value="F:GTP binding"/>
    <property type="evidence" value="ECO:0007669"/>
    <property type="project" value="UniProtKB-UniRule"/>
</dbReference>
<dbReference type="GO" id="GO:0044208">
    <property type="term" value="P:'de novo' AMP biosynthetic process"/>
    <property type="evidence" value="ECO:0007669"/>
    <property type="project" value="UniProtKB-UniRule"/>
</dbReference>
<feature type="binding site" evidence="8">
    <location>
        <begin position="330"/>
        <end position="332"/>
    </location>
    <ligand>
        <name>GTP</name>
        <dbReference type="ChEBI" id="CHEBI:37565"/>
    </ligand>
</feature>
<dbReference type="PANTHER" id="PTHR11846">
    <property type="entry name" value="ADENYLOSUCCINATE SYNTHETASE"/>
    <property type="match status" value="1"/>
</dbReference>
<dbReference type="UniPathway" id="UPA00075">
    <property type="reaction ID" value="UER00335"/>
</dbReference>
<feature type="binding site" evidence="8">
    <location>
        <position position="13"/>
    </location>
    <ligand>
        <name>Mg(2+)</name>
        <dbReference type="ChEBI" id="CHEBI:18420"/>
    </ligand>
</feature>
<comment type="subcellular location">
    <subcellularLocation>
        <location evidence="8">Cytoplasm</location>
    </subcellularLocation>
</comment>
<dbReference type="FunFam" id="1.10.300.10:FF:000001">
    <property type="entry name" value="Adenylosuccinate synthetase"/>
    <property type="match status" value="1"/>
</dbReference>
<dbReference type="SUPFAM" id="SSF52540">
    <property type="entry name" value="P-loop containing nucleoside triphosphate hydrolases"/>
    <property type="match status" value="1"/>
</dbReference>
<comment type="pathway">
    <text evidence="8 10">Purine metabolism; AMP biosynthesis via de novo pathway; AMP from IMP: step 1/2.</text>
</comment>
<feature type="binding site" evidence="8">
    <location>
        <begin position="412"/>
        <end position="414"/>
    </location>
    <ligand>
        <name>GTP</name>
        <dbReference type="ChEBI" id="CHEBI:37565"/>
    </ligand>
</feature>
<evidence type="ECO:0000256" key="6">
    <source>
        <dbReference type="ARBA" id="ARBA00022842"/>
    </source>
</evidence>
<protein>
    <recommendedName>
        <fullName evidence="8 10">Adenylosuccinate synthetase</fullName>
        <shortName evidence="8">AMPSase</shortName>
        <shortName evidence="8">AdSS</shortName>
        <ecNumber evidence="8 10">6.3.4.4</ecNumber>
    </recommendedName>
    <alternativeName>
        <fullName evidence="8">IMP--aspartate ligase</fullName>
    </alternativeName>
</protein>